<dbReference type="PANTHER" id="PTHR23120:SF42">
    <property type="entry name" value="MAESTRO HEAT-LIKE REPEAT FAMILY MEMBER 3"/>
    <property type="match status" value="1"/>
</dbReference>
<dbReference type="EMBL" id="JANPWB010000014">
    <property type="protein sequence ID" value="KAJ1098788.1"/>
    <property type="molecule type" value="Genomic_DNA"/>
</dbReference>
<evidence type="ECO:0000313" key="3">
    <source>
        <dbReference type="Proteomes" id="UP001066276"/>
    </source>
</evidence>
<sequence>MTDNLQRRARLMTLICCCCPCPLPGGVPPIESLRRMDAETMQNVLNRCASLKPDSTLLSCCRVLKNPRQVPLSHTQELAILNCIFTTITERELKMCTILLVTDTLDKRLKNSSIFEFQRMILTCEIALVKWIPALVSSKIVSLFTVPSVPEDIVFWGLQNLTLRHVIEDLAAKFVPYIDSSLGSLLFEAYKTCKGYLQKSTLFLRQVCGQVIIVLGHLASILTADQLDMELPWVTNRIGHLLRQLSDEEAFDLMDPLQLCVNAAVTRGCEELEKALPALLSGMQHQICTASSGGCWRGEISRVTCRTLILSLARAHCCKVLRYLQNSLFQLDAHSRAMTIHLLRDLLMEKGSDDGFYRDSVLHVLKDDDQKQANRLVLEPYVAAETIKRQSAALLKKIASHQKNIDEEFWTELLLYMLDKDYTESVPAMCEMLLLGDKRSNINLKNCAKDIPSQKLFIRLLIISSFPRFDVESGIVVLALLDRLIPEIYPFLTRLCRTQIPMLIKYLEASSKSIFSLTEWKSKLVSFLTAVLEEAPSQWNTTLMTELALQIPSFRRHEHQEDLVIAFQDCANVHAFECHQVLQGVQFMLSAVEKDPDQFLEEITSHENIEEINTSRTVEVRTLQDRMKTMRNTLKFCSILIHKWGELRFYVFSPIVNLYEHCPEFGSVHLIKSRHEIHERQEEATPFGYSIFPNVRLEVYALV</sequence>
<dbReference type="Pfam" id="PF23210">
    <property type="entry name" value="HEAT_Maestro_2"/>
    <property type="match status" value="1"/>
</dbReference>
<dbReference type="GO" id="GO:0005737">
    <property type="term" value="C:cytoplasm"/>
    <property type="evidence" value="ECO:0007669"/>
    <property type="project" value="TreeGrafter"/>
</dbReference>
<name>A0AAV7MCF2_PLEWA</name>
<dbReference type="PANTHER" id="PTHR23120">
    <property type="entry name" value="MAESTRO-RELATED HEAT DOMAIN-CONTAINING"/>
    <property type="match status" value="1"/>
</dbReference>
<protein>
    <recommendedName>
        <fullName evidence="1">MROH2B-like HEAT-repeats domain-containing protein</fullName>
    </recommendedName>
</protein>
<keyword evidence="3" id="KW-1185">Reference proteome</keyword>
<reference evidence="2" key="1">
    <citation type="journal article" date="2022" name="bioRxiv">
        <title>Sequencing and chromosome-scale assembly of the giantPleurodeles waltlgenome.</title>
        <authorList>
            <person name="Brown T."/>
            <person name="Elewa A."/>
            <person name="Iarovenko S."/>
            <person name="Subramanian E."/>
            <person name="Araus A.J."/>
            <person name="Petzold A."/>
            <person name="Susuki M."/>
            <person name="Suzuki K.-i.T."/>
            <person name="Hayashi T."/>
            <person name="Toyoda A."/>
            <person name="Oliveira C."/>
            <person name="Osipova E."/>
            <person name="Leigh N.D."/>
            <person name="Simon A."/>
            <person name="Yun M.H."/>
        </authorList>
    </citation>
    <scope>NUCLEOTIDE SEQUENCE</scope>
    <source>
        <strain evidence="2">20211129_DDA</strain>
        <tissue evidence="2">Liver</tissue>
    </source>
</reference>
<evidence type="ECO:0000259" key="1">
    <source>
        <dbReference type="Pfam" id="PF23210"/>
    </source>
</evidence>
<dbReference type="Proteomes" id="UP001066276">
    <property type="component" value="Chromosome 10"/>
</dbReference>
<comment type="caution">
    <text evidence="2">The sequence shown here is derived from an EMBL/GenBank/DDBJ whole genome shotgun (WGS) entry which is preliminary data.</text>
</comment>
<organism evidence="2 3">
    <name type="scientific">Pleurodeles waltl</name>
    <name type="common">Iberian ribbed newt</name>
    <dbReference type="NCBI Taxonomy" id="8319"/>
    <lineage>
        <taxon>Eukaryota</taxon>
        <taxon>Metazoa</taxon>
        <taxon>Chordata</taxon>
        <taxon>Craniata</taxon>
        <taxon>Vertebrata</taxon>
        <taxon>Euteleostomi</taxon>
        <taxon>Amphibia</taxon>
        <taxon>Batrachia</taxon>
        <taxon>Caudata</taxon>
        <taxon>Salamandroidea</taxon>
        <taxon>Salamandridae</taxon>
        <taxon>Pleurodelinae</taxon>
        <taxon>Pleurodeles</taxon>
    </lineage>
</organism>
<dbReference type="InterPro" id="IPR055408">
    <property type="entry name" value="HEAT_MROH2B-like"/>
</dbReference>
<evidence type="ECO:0000313" key="2">
    <source>
        <dbReference type="EMBL" id="KAJ1098788.1"/>
    </source>
</evidence>
<accession>A0AAV7MCF2</accession>
<dbReference type="AlphaFoldDB" id="A0AAV7MCF2"/>
<dbReference type="InterPro" id="IPR045206">
    <property type="entry name" value="Maestro_heat-like_prot"/>
</dbReference>
<gene>
    <name evidence="2" type="ORF">NDU88_003895</name>
</gene>
<feature type="domain" description="MROH2B-like HEAT-repeats" evidence="1">
    <location>
        <begin position="367"/>
        <end position="558"/>
    </location>
</feature>
<proteinExistence type="predicted"/>